<evidence type="ECO:0000313" key="2">
    <source>
        <dbReference type="EMBL" id="TCO71111.1"/>
    </source>
</evidence>
<organism evidence="2 3">
    <name type="scientific">Rhodovulum euryhalinum</name>
    <dbReference type="NCBI Taxonomy" id="35805"/>
    <lineage>
        <taxon>Bacteria</taxon>
        <taxon>Pseudomonadati</taxon>
        <taxon>Pseudomonadota</taxon>
        <taxon>Alphaproteobacteria</taxon>
        <taxon>Rhodobacterales</taxon>
        <taxon>Paracoccaceae</taxon>
        <taxon>Rhodovulum</taxon>
    </lineage>
</organism>
<protein>
    <submittedName>
        <fullName evidence="2">Uncharacterized protein DUF3825</fullName>
    </submittedName>
</protein>
<evidence type="ECO:0000259" key="1">
    <source>
        <dbReference type="Pfam" id="PF12873"/>
    </source>
</evidence>
<evidence type="ECO:0000313" key="3">
    <source>
        <dbReference type="Proteomes" id="UP000295142"/>
    </source>
</evidence>
<name>A0A4R2KC65_9RHOB</name>
<reference evidence="2 3" key="1">
    <citation type="submission" date="2019-03" db="EMBL/GenBank/DDBJ databases">
        <title>Genomic Encyclopedia of Type Strains, Phase IV (KMG-IV): sequencing the most valuable type-strain genomes for metagenomic binning, comparative biology and taxonomic classification.</title>
        <authorList>
            <person name="Goeker M."/>
        </authorList>
    </citation>
    <scope>NUCLEOTIDE SEQUENCE [LARGE SCALE GENOMIC DNA]</scope>
    <source>
        <strain evidence="2 3">DSM 4868</strain>
    </source>
</reference>
<dbReference type="EMBL" id="SLWW01000007">
    <property type="protein sequence ID" value="TCO71111.1"/>
    <property type="molecule type" value="Genomic_DNA"/>
</dbReference>
<sequence length="260" mass="30197">MDSDFDEFPPDLLKLAFVGGYQEGLTDLAELAEDEDWDYKNAQTDRTNPVLTNYIVYTYRRLVEERKIAISPDGLHLCFNTGLVTNNQEEIYAVFEPNKRETAGQKWFLQGWEKRSSHALSRFSALPDLAQYYDNPELLIFDPRKELRVNLDHIIEDNRERFPTPYNTLDAFALRNFLSGAVDSFKIRVKRNYKTAIPQYYKGRIQLLLPICLSNPKVADLALTVELFGDHYRASTCLTLDMAYNNARQLARPDKDWLQP</sequence>
<proteinExistence type="predicted"/>
<dbReference type="RefSeq" id="WP_132544190.1">
    <property type="nucleotide sequence ID" value="NZ_SLWW01000007.1"/>
</dbReference>
<dbReference type="OrthoDB" id="5493836at2"/>
<dbReference type="AlphaFoldDB" id="A0A4R2KC65"/>
<accession>A0A4R2KC65</accession>
<feature type="domain" description="DUF3825" evidence="1">
    <location>
        <begin position="28"/>
        <end position="257"/>
    </location>
</feature>
<comment type="caution">
    <text evidence="2">The sequence shown here is derived from an EMBL/GenBank/DDBJ whole genome shotgun (WGS) entry which is preliminary data.</text>
</comment>
<keyword evidence="3" id="KW-1185">Reference proteome</keyword>
<dbReference type="Proteomes" id="UP000295142">
    <property type="component" value="Unassembled WGS sequence"/>
</dbReference>
<dbReference type="InterPro" id="IPR024437">
    <property type="entry name" value="DUF3825"/>
</dbReference>
<gene>
    <name evidence="2" type="ORF">EV655_1072</name>
</gene>
<dbReference type="Pfam" id="PF12873">
    <property type="entry name" value="DUF3825"/>
    <property type="match status" value="1"/>
</dbReference>